<accession>A0AAE0DXV8</accession>
<dbReference type="Proteomes" id="UP001281410">
    <property type="component" value="Unassembled WGS sequence"/>
</dbReference>
<reference evidence="2" key="1">
    <citation type="journal article" date="2023" name="Plant J.">
        <title>Genome sequences and population genomics provide insights into the demographic history, inbreeding, and mutation load of two 'living fossil' tree species of Dipteronia.</title>
        <authorList>
            <person name="Feng Y."/>
            <person name="Comes H.P."/>
            <person name="Chen J."/>
            <person name="Zhu S."/>
            <person name="Lu R."/>
            <person name="Zhang X."/>
            <person name="Li P."/>
            <person name="Qiu J."/>
            <person name="Olsen K.M."/>
            <person name="Qiu Y."/>
        </authorList>
    </citation>
    <scope>NUCLEOTIDE SEQUENCE</scope>
    <source>
        <strain evidence="2">NBL</strain>
    </source>
</reference>
<evidence type="ECO:0000313" key="3">
    <source>
        <dbReference type="Proteomes" id="UP001281410"/>
    </source>
</evidence>
<name>A0AAE0DXV8_9ROSI</name>
<evidence type="ECO:0000313" key="2">
    <source>
        <dbReference type="EMBL" id="KAK3195180.1"/>
    </source>
</evidence>
<sequence length="147" mass="16225">MVHGSHNIDLLEVVSWAQNFLSEYQSVTRGRRWLRLQGEVRILVGKPPDHEYCKINCDAAVDNVGGFISIGSVIRDSTGFVMASCSQEICAGFSARVAEAMVIQFAKDCGLLPCVLESDVAVVVKWVNEGNHLDSVWVDWLTKQPMG</sequence>
<dbReference type="PANTHER" id="PTHR47074">
    <property type="entry name" value="BNAC02G40300D PROTEIN"/>
    <property type="match status" value="1"/>
</dbReference>
<dbReference type="PANTHER" id="PTHR47074:SF75">
    <property type="entry name" value="RNASE H TYPE-1 DOMAIN-CONTAINING PROTEIN"/>
    <property type="match status" value="1"/>
</dbReference>
<feature type="domain" description="RNase H type-1" evidence="1">
    <location>
        <begin position="56"/>
        <end position="132"/>
    </location>
</feature>
<dbReference type="Pfam" id="PF13456">
    <property type="entry name" value="RVT_3"/>
    <property type="match status" value="1"/>
</dbReference>
<protein>
    <recommendedName>
        <fullName evidence="1">RNase H type-1 domain-containing protein</fullName>
    </recommendedName>
</protein>
<dbReference type="InterPro" id="IPR052929">
    <property type="entry name" value="RNase_H-like_EbsB-rel"/>
</dbReference>
<dbReference type="InterPro" id="IPR002156">
    <property type="entry name" value="RNaseH_domain"/>
</dbReference>
<comment type="caution">
    <text evidence="2">The sequence shown here is derived from an EMBL/GenBank/DDBJ whole genome shotgun (WGS) entry which is preliminary data.</text>
</comment>
<organism evidence="2 3">
    <name type="scientific">Dipteronia sinensis</name>
    <dbReference type="NCBI Taxonomy" id="43782"/>
    <lineage>
        <taxon>Eukaryota</taxon>
        <taxon>Viridiplantae</taxon>
        <taxon>Streptophyta</taxon>
        <taxon>Embryophyta</taxon>
        <taxon>Tracheophyta</taxon>
        <taxon>Spermatophyta</taxon>
        <taxon>Magnoliopsida</taxon>
        <taxon>eudicotyledons</taxon>
        <taxon>Gunneridae</taxon>
        <taxon>Pentapetalae</taxon>
        <taxon>rosids</taxon>
        <taxon>malvids</taxon>
        <taxon>Sapindales</taxon>
        <taxon>Sapindaceae</taxon>
        <taxon>Hippocastanoideae</taxon>
        <taxon>Acereae</taxon>
        <taxon>Dipteronia</taxon>
    </lineage>
</organism>
<keyword evidence="3" id="KW-1185">Reference proteome</keyword>
<dbReference type="GO" id="GO:0003676">
    <property type="term" value="F:nucleic acid binding"/>
    <property type="evidence" value="ECO:0007669"/>
    <property type="project" value="InterPro"/>
</dbReference>
<dbReference type="GO" id="GO:0004523">
    <property type="term" value="F:RNA-DNA hybrid ribonuclease activity"/>
    <property type="evidence" value="ECO:0007669"/>
    <property type="project" value="InterPro"/>
</dbReference>
<dbReference type="AlphaFoldDB" id="A0AAE0DXV8"/>
<evidence type="ECO:0000259" key="1">
    <source>
        <dbReference type="Pfam" id="PF13456"/>
    </source>
</evidence>
<dbReference type="EMBL" id="JANJYJ010000008">
    <property type="protein sequence ID" value="KAK3195180.1"/>
    <property type="molecule type" value="Genomic_DNA"/>
</dbReference>
<gene>
    <name evidence="2" type="ORF">Dsin_026490</name>
</gene>
<proteinExistence type="predicted"/>